<sequence>MVSLVLFLAIGLFVFSCESNYIPLGEPRSVSLSGLPNLCLNGNTKTCDAFSLQQATLICSYKVVSQNLSVDAVYNRIMSRKCLNRTCHVVVGTNHSIDSKMTYANVECYGDRGEMWIDCKCAAFMYSRPS</sequence>
<feature type="chain" id="PRO_5034688216" evidence="1">
    <location>
        <begin position="20"/>
        <end position="130"/>
    </location>
</feature>
<accession>A0A8D8QDU0</accession>
<proteinExistence type="predicted"/>
<protein>
    <submittedName>
        <fullName evidence="2">Uncharacterized protein</fullName>
    </submittedName>
</protein>
<organism evidence="2">
    <name type="scientific">Cacopsylla melanoneura</name>
    <dbReference type="NCBI Taxonomy" id="428564"/>
    <lineage>
        <taxon>Eukaryota</taxon>
        <taxon>Metazoa</taxon>
        <taxon>Ecdysozoa</taxon>
        <taxon>Arthropoda</taxon>
        <taxon>Hexapoda</taxon>
        <taxon>Insecta</taxon>
        <taxon>Pterygota</taxon>
        <taxon>Neoptera</taxon>
        <taxon>Paraneoptera</taxon>
        <taxon>Hemiptera</taxon>
        <taxon>Sternorrhyncha</taxon>
        <taxon>Psylloidea</taxon>
        <taxon>Psyllidae</taxon>
        <taxon>Psyllinae</taxon>
        <taxon>Cacopsylla</taxon>
    </lineage>
</organism>
<feature type="signal peptide" evidence="1">
    <location>
        <begin position="1"/>
        <end position="19"/>
    </location>
</feature>
<evidence type="ECO:0000256" key="1">
    <source>
        <dbReference type="SAM" id="SignalP"/>
    </source>
</evidence>
<dbReference type="EMBL" id="HBUF01071779">
    <property type="protein sequence ID" value="CAG6629759.1"/>
    <property type="molecule type" value="Transcribed_RNA"/>
</dbReference>
<keyword evidence="1" id="KW-0732">Signal</keyword>
<dbReference type="AlphaFoldDB" id="A0A8D8QDU0"/>
<evidence type="ECO:0000313" key="2">
    <source>
        <dbReference type="EMBL" id="CAG6629759.1"/>
    </source>
</evidence>
<reference evidence="2" key="1">
    <citation type="submission" date="2021-05" db="EMBL/GenBank/DDBJ databases">
        <authorList>
            <person name="Alioto T."/>
            <person name="Alioto T."/>
            <person name="Gomez Garrido J."/>
        </authorList>
    </citation>
    <scope>NUCLEOTIDE SEQUENCE</scope>
</reference>
<name>A0A8D8QDU0_9HEMI</name>